<name>A0A059T7S7_9CAUD</name>
<dbReference type="Pfam" id="PF24233">
    <property type="entry name" value="DUF7446"/>
    <property type="match status" value="1"/>
</dbReference>
<dbReference type="Proteomes" id="UP000026993">
    <property type="component" value="Segment"/>
</dbReference>
<dbReference type="InterPro" id="IPR055869">
    <property type="entry name" value="DUF7446"/>
</dbReference>
<keyword evidence="2" id="KW-1185">Reference proteome</keyword>
<dbReference type="EMBL" id="KJ094023">
    <property type="protein sequence ID" value="AHL18826.1"/>
    <property type="molecule type" value="Genomic_DNA"/>
</dbReference>
<protein>
    <submittedName>
        <fullName evidence="1">Uncharacterized protein</fullName>
    </submittedName>
</protein>
<organism evidence="1 2">
    <name type="scientific">Listeria phage LP-101</name>
    <dbReference type="NCBI Taxonomy" id="1458856"/>
    <lineage>
        <taxon>Viruses</taxon>
        <taxon>Duplodnaviria</taxon>
        <taxon>Heunggongvirae</taxon>
        <taxon>Uroviricota</taxon>
        <taxon>Caudoviricetes</taxon>
        <taxon>Trabyvirinae</taxon>
        <taxon>Slepowronvirus</taxon>
        <taxon>Slepowronvirus LP101</taxon>
    </lineage>
</organism>
<gene>
    <name evidence="1" type="ORF">LP101_047</name>
</gene>
<dbReference type="RefSeq" id="YP_009044848.1">
    <property type="nucleotide sequence ID" value="NC_024387.1"/>
</dbReference>
<sequence>MAYENLKLATAAISGDIYLTRILKNGVMSDNRRIITNECLAATAEWFLSNDKSCKNWEAIGDVHPHLFFTNDLNKAERIKAILEEDEDILEVAE</sequence>
<accession>A0A059T7S7</accession>
<dbReference type="GeneID" id="19735962"/>
<dbReference type="KEGG" id="vg:19735962"/>
<evidence type="ECO:0000313" key="1">
    <source>
        <dbReference type="EMBL" id="AHL18826.1"/>
    </source>
</evidence>
<proteinExistence type="predicted"/>
<reference evidence="1 2" key="1">
    <citation type="journal article" date="2014" name="Appl. Environ. Microbiol.">
        <title>Comparative genomic and morphological analysis of Listeria phages isolated from farm environments.</title>
        <authorList>
            <person name="Denes T."/>
            <person name="Vongkamjan K."/>
            <person name="Ackermann H.W."/>
            <person name="Moreno Switt A.I."/>
            <person name="Wiedmann M."/>
            <person name="den Bakker H.C."/>
        </authorList>
    </citation>
    <scope>NUCLEOTIDE SEQUENCE [LARGE SCALE GENOMIC DNA]</scope>
</reference>
<evidence type="ECO:0000313" key="2">
    <source>
        <dbReference type="Proteomes" id="UP000026993"/>
    </source>
</evidence>